<feature type="transmembrane region" description="Helical" evidence="1">
    <location>
        <begin position="253"/>
        <end position="276"/>
    </location>
</feature>
<name>A0A9P0KZ50_ACAOB</name>
<comment type="caution">
    <text evidence="2">The sequence shown here is derived from an EMBL/GenBank/DDBJ whole genome shotgun (WGS) entry which is preliminary data.</text>
</comment>
<feature type="transmembrane region" description="Helical" evidence="1">
    <location>
        <begin position="320"/>
        <end position="338"/>
    </location>
</feature>
<dbReference type="GO" id="GO:0008028">
    <property type="term" value="F:monocarboxylic acid transmembrane transporter activity"/>
    <property type="evidence" value="ECO:0007669"/>
    <property type="project" value="TreeGrafter"/>
</dbReference>
<dbReference type="PANTHER" id="PTHR11360:SF237">
    <property type="entry name" value="MONOCARBOXYLATE TRANSPORTER 12-B-LIKE PROTEIN"/>
    <property type="match status" value="1"/>
</dbReference>
<feature type="transmembrane region" description="Helical" evidence="1">
    <location>
        <begin position="20"/>
        <end position="38"/>
    </location>
</feature>
<dbReference type="Proteomes" id="UP001152888">
    <property type="component" value="Unassembled WGS sequence"/>
</dbReference>
<dbReference type="EMBL" id="CAKOFQ010006986">
    <property type="protein sequence ID" value="CAH1985837.1"/>
    <property type="molecule type" value="Genomic_DNA"/>
</dbReference>
<feature type="transmembrane region" description="Helical" evidence="1">
    <location>
        <begin position="406"/>
        <end position="427"/>
    </location>
</feature>
<keyword evidence="1" id="KW-0812">Transmembrane</keyword>
<feature type="transmembrane region" description="Helical" evidence="1">
    <location>
        <begin position="344"/>
        <end position="366"/>
    </location>
</feature>
<accession>A0A9P0KZ50</accession>
<organism evidence="2 3">
    <name type="scientific">Acanthoscelides obtectus</name>
    <name type="common">Bean weevil</name>
    <name type="synonym">Bruchus obtectus</name>
    <dbReference type="NCBI Taxonomy" id="200917"/>
    <lineage>
        <taxon>Eukaryota</taxon>
        <taxon>Metazoa</taxon>
        <taxon>Ecdysozoa</taxon>
        <taxon>Arthropoda</taxon>
        <taxon>Hexapoda</taxon>
        <taxon>Insecta</taxon>
        <taxon>Pterygota</taxon>
        <taxon>Neoptera</taxon>
        <taxon>Endopterygota</taxon>
        <taxon>Coleoptera</taxon>
        <taxon>Polyphaga</taxon>
        <taxon>Cucujiformia</taxon>
        <taxon>Chrysomeloidea</taxon>
        <taxon>Chrysomelidae</taxon>
        <taxon>Bruchinae</taxon>
        <taxon>Bruchini</taxon>
        <taxon>Acanthoscelides</taxon>
    </lineage>
</organism>
<evidence type="ECO:0000313" key="3">
    <source>
        <dbReference type="Proteomes" id="UP001152888"/>
    </source>
</evidence>
<dbReference type="OrthoDB" id="410267at2759"/>
<dbReference type="PANTHER" id="PTHR11360">
    <property type="entry name" value="MONOCARBOXYLATE TRANSPORTER"/>
    <property type="match status" value="1"/>
</dbReference>
<feature type="transmembrane region" description="Helical" evidence="1">
    <location>
        <begin position="50"/>
        <end position="68"/>
    </location>
</feature>
<dbReference type="InterPro" id="IPR050327">
    <property type="entry name" value="Proton-linked_MCT"/>
</dbReference>
<proteinExistence type="predicted"/>
<dbReference type="AlphaFoldDB" id="A0A9P0KZ50"/>
<reference evidence="2" key="1">
    <citation type="submission" date="2022-03" db="EMBL/GenBank/DDBJ databases">
        <authorList>
            <person name="Sayadi A."/>
        </authorList>
    </citation>
    <scope>NUCLEOTIDE SEQUENCE</scope>
</reference>
<keyword evidence="1" id="KW-0472">Membrane</keyword>
<dbReference type="SUPFAM" id="SSF103473">
    <property type="entry name" value="MFS general substrate transporter"/>
    <property type="match status" value="1"/>
</dbReference>
<feature type="transmembrane region" description="Helical" evidence="1">
    <location>
        <begin position="378"/>
        <end position="400"/>
    </location>
</feature>
<evidence type="ECO:0000256" key="1">
    <source>
        <dbReference type="SAM" id="Phobius"/>
    </source>
</evidence>
<keyword evidence="1" id="KW-1133">Transmembrane helix</keyword>
<evidence type="ECO:0000313" key="2">
    <source>
        <dbReference type="EMBL" id="CAH1985837.1"/>
    </source>
</evidence>
<feature type="transmembrane region" description="Helical" evidence="1">
    <location>
        <begin position="288"/>
        <end position="308"/>
    </location>
</feature>
<gene>
    <name evidence="2" type="ORF">ACAOBT_LOCUS16897</name>
</gene>
<keyword evidence="3" id="KW-1185">Reference proteome</keyword>
<dbReference type="Pfam" id="PF07690">
    <property type="entry name" value="MFS_1"/>
    <property type="match status" value="1"/>
</dbReference>
<dbReference type="Gene3D" id="1.20.1250.20">
    <property type="entry name" value="MFS general substrate transporter like domains"/>
    <property type="match status" value="1"/>
</dbReference>
<protein>
    <submittedName>
        <fullName evidence="2">Uncharacterized protein</fullName>
    </submittedName>
</protein>
<dbReference type="InterPro" id="IPR011701">
    <property type="entry name" value="MFS"/>
</dbReference>
<sequence>MSSYSLALNTYFKDKRDKAVSLSMTISGLGPIVMPQVINQLMEEYTSEGVTLILAGICTHSFVAACLLQPVKYHQRKIVLQEMQEMNKKSIDSAEMKIPSIDMTLDDEVFDEDEVYHTLPAMSSKVAISRRYSQADRGRYGRKDSVMSMFSYEQEAAGVYGIDSTLVGSSVISLDTVRIPTLMRQNTKTKYQWWTSASTINLESSYNIFDEKPNGDKVYNELSVKKEQKTRWRRFLDQVILFFDLNLLKDGEYCIIMIGISVAVFAEINFSVLTVFILNDYGMDTGQIAEFLSVVAAADITFRFLAPYIDHVLKQPPRTVYLLSLVALVIIRSVIFLIQDVRYLFAVALALGCVKGIRIVNMYLIIPNYVPLERLASASGIQMVANGLNILIWSPLIGVVEDLTGSYQACILLINAATTLTVILWSVKLLMNRLRKKNEETVPDQSNTLLK</sequence>
<dbReference type="InterPro" id="IPR036259">
    <property type="entry name" value="MFS_trans_sf"/>
</dbReference>